<evidence type="ECO:0000313" key="3">
    <source>
        <dbReference type="Proteomes" id="UP000789390"/>
    </source>
</evidence>
<dbReference type="Proteomes" id="UP000789390">
    <property type="component" value="Unassembled WGS sequence"/>
</dbReference>
<dbReference type="OrthoDB" id="10057873at2759"/>
<dbReference type="AlphaFoldDB" id="A0A8J2WPN0"/>
<sequence length="198" mass="22451">MQDCEQEKENARRLVSMEAAKAKRLEKAGNKSGKSKAKKVKQSTSENNPSKTNESMMEVDDTETKVDDAMVYLDLDEDFIENEMRELSVAEILKEVVVAATYDCDIPAKLCEDIPCTSYSFDLVATVDFQKVLDAIRPVTFKSSHEEAFGKLRKIWNLSIRSIQSSEIIYNDLGCQLKTPVVSLEYDSVNFIMERDQV</sequence>
<name>A0A8J2WPN0_9CRUS</name>
<protein>
    <submittedName>
        <fullName evidence="2">Uncharacterized protein</fullName>
    </submittedName>
</protein>
<dbReference type="EMBL" id="CAKKLH010000309">
    <property type="protein sequence ID" value="CAH0111047.1"/>
    <property type="molecule type" value="Genomic_DNA"/>
</dbReference>
<proteinExistence type="predicted"/>
<gene>
    <name evidence="2" type="ORF">DGAL_LOCUS14656</name>
</gene>
<reference evidence="2" key="1">
    <citation type="submission" date="2021-11" db="EMBL/GenBank/DDBJ databases">
        <authorList>
            <person name="Schell T."/>
        </authorList>
    </citation>
    <scope>NUCLEOTIDE SEQUENCE</scope>
    <source>
        <strain evidence="2">M5</strain>
    </source>
</reference>
<accession>A0A8J2WPN0</accession>
<evidence type="ECO:0000313" key="2">
    <source>
        <dbReference type="EMBL" id="CAH0111047.1"/>
    </source>
</evidence>
<keyword evidence="3" id="KW-1185">Reference proteome</keyword>
<comment type="caution">
    <text evidence="2">The sequence shown here is derived from an EMBL/GenBank/DDBJ whole genome shotgun (WGS) entry which is preliminary data.</text>
</comment>
<organism evidence="2 3">
    <name type="scientific">Daphnia galeata</name>
    <dbReference type="NCBI Taxonomy" id="27404"/>
    <lineage>
        <taxon>Eukaryota</taxon>
        <taxon>Metazoa</taxon>
        <taxon>Ecdysozoa</taxon>
        <taxon>Arthropoda</taxon>
        <taxon>Crustacea</taxon>
        <taxon>Branchiopoda</taxon>
        <taxon>Diplostraca</taxon>
        <taxon>Cladocera</taxon>
        <taxon>Anomopoda</taxon>
        <taxon>Daphniidae</taxon>
        <taxon>Daphnia</taxon>
    </lineage>
</organism>
<feature type="compositionally biased region" description="Polar residues" evidence="1">
    <location>
        <begin position="42"/>
        <end position="55"/>
    </location>
</feature>
<feature type="region of interest" description="Disordered" evidence="1">
    <location>
        <begin position="22"/>
        <end position="61"/>
    </location>
</feature>
<evidence type="ECO:0000256" key="1">
    <source>
        <dbReference type="SAM" id="MobiDB-lite"/>
    </source>
</evidence>